<dbReference type="SMART" id="SM00344">
    <property type="entry name" value="HTH_ASNC"/>
    <property type="match status" value="1"/>
</dbReference>
<dbReference type="InterPro" id="IPR019887">
    <property type="entry name" value="Tscrpt_reg_AsnC/Lrp_C"/>
</dbReference>
<protein>
    <submittedName>
        <fullName evidence="5">AsnC family transcriptional regulator</fullName>
    </submittedName>
</protein>
<keyword evidence="2" id="KW-0238">DNA-binding</keyword>
<evidence type="ECO:0000259" key="4">
    <source>
        <dbReference type="PROSITE" id="PS50956"/>
    </source>
</evidence>
<dbReference type="InterPro" id="IPR036390">
    <property type="entry name" value="WH_DNA-bd_sf"/>
</dbReference>
<dbReference type="GO" id="GO:0005829">
    <property type="term" value="C:cytosol"/>
    <property type="evidence" value="ECO:0007669"/>
    <property type="project" value="TreeGrafter"/>
</dbReference>
<keyword evidence="6" id="KW-1185">Reference proteome</keyword>
<dbReference type="PROSITE" id="PS50956">
    <property type="entry name" value="HTH_ASNC_2"/>
    <property type="match status" value="1"/>
</dbReference>
<dbReference type="Gene3D" id="3.30.70.920">
    <property type="match status" value="1"/>
</dbReference>
<dbReference type="AlphaFoldDB" id="A0A081PLI5"/>
<dbReference type="InterPro" id="IPR011991">
    <property type="entry name" value="ArsR-like_HTH"/>
</dbReference>
<dbReference type="InterPro" id="IPR036388">
    <property type="entry name" value="WH-like_DNA-bd_sf"/>
</dbReference>
<organism evidence="5 6">
    <name type="scientific">Pedobacter antarcticus 4BY</name>
    <dbReference type="NCBI Taxonomy" id="1358423"/>
    <lineage>
        <taxon>Bacteria</taxon>
        <taxon>Pseudomonadati</taxon>
        <taxon>Bacteroidota</taxon>
        <taxon>Sphingobacteriia</taxon>
        <taxon>Sphingobacteriales</taxon>
        <taxon>Sphingobacteriaceae</taxon>
        <taxon>Pedobacter</taxon>
    </lineage>
</organism>
<dbReference type="PANTHER" id="PTHR30154">
    <property type="entry name" value="LEUCINE-RESPONSIVE REGULATORY PROTEIN"/>
    <property type="match status" value="1"/>
</dbReference>
<dbReference type="PRINTS" id="PR00033">
    <property type="entry name" value="HTHASNC"/>
</dbReference>
<evidence type="ECO:0000256" key="3">
    <source>
        <dbReference type="ARBA" id="ARBA00023163"/>
    </source>
</evidence>
<dbReference type="EMBL" id="JNFF01000013">
    <property type="protein sequence ID" value="KEQ31558.1"/>
    <property type="molecule type" value="Genomic_DNA"/>
</dbReference>
<dbReference type="GO" id="GO:0043200">
    <property type="term" value="P:response to amino acid"/>
    <property type="evidence" value="ECO:0007669"/>
    <property type="project" value="TreeGrafter"/>
</dbReference>
<keyword evidence="3" id="KW-0804">Transcription</keyword>
<evidence type="ECO:0000313" key="5">
    <source>
        <dbReference type="EMBL" id="KEQ31558.1"/>
    </source>
</evidence>
<feature type="domain" description="HTH asnC-type" evidence="4">
    <location>
        <begin position="7"/>
        <end position="68"/>
    </location>
</feature>
<dbReference type="SUPFAM" id="SSF54909">
    <property type="entry name" value="Dimeric alpha+beta barrel"/>
    <property type="match status" value="1"/>
</dbReference>
<dbReference type="InterPro" id="IPR000485">
    <property type="entry name" value="AsnC-type_HTH_dom"/>
</dbReference>
<dbReference type="InterPro" id="IPR019888">
    <property type="entry name" value="Tscrpt_reg_AsnC-like"/>
</dbReference>
<dbReference type="Pfam" id="PF13412">
    <property type="entry name" value="HTH_24"/>
    <property type="match status" value="1"/>
</dbReference>
<gene>
    <name evidence="5" type="ORF">N180_11180</name>
</gene>
<reference evidence="5 6" key="1">
    <citation type="journal article" date="1992" name="Int. J. Syst. Bacteriol.">
        <title>Sphingobacterium antarcticus sp. nov. a Psychrotrophic Bacterium from the Soils of Schirmacher Oasis, Antarctica.</title>
        <authorList>
            <person name="Shivaji S."/>
            <person name="Ray M.K."/>
            <person name="Rao N.S."/>
            <person name="Saiserr L."/>
            <person name="Jagannadham M.V."/>
            <person name="Kumar G.S."/>
            <person name="Reddy G."/>
            <person name="Bhargava P.M."/>
        </authorList>
    </citation>
    <scope>NUCLEOTIDE SEQUENCE [LARGE SCALE GENOMIC DNA]</scope>
    <source>
        <strain evidence="5 6">4BY</strain>
    </source>
</reference>
<accession>A0A081PLI5</accession>
<dbReference type="InterPro" id="IPR011008">
    <property type="entry name" value="Dimeric_a/b-barrel"/>
</dbReference>
<sequence length="160" mass="18067">MTTPAIFDKTDHQILKELQTDARLNAKQIAGRIGLSLTPTYERLKKIEQSGVVLRYVAVLDRDKIGKDIVALIQVSLRLHSKAMIIDFEQAVAAIPEVMECFHVAGNFDYSLKVVVSDMKCYQDFLSNKLAAIENIAHVQSSFVMKEIKYQTAYDTDNKD</sequence>
<dbReference type="OrthoDB" id="9800326at2"/>
<dbReference type="PANTHER" id="PTHR30154:SF34">
    <property type="entry name" value="TRANSCRIPTIONAL REGULATOR AZLB"/>
    <property type="match status" value="1"/>
</dbReference>
<dbReference type="CDD" id="cd00090">
    <property type="entry name" value="HTH_ARSR"/>
    <property type="match status" value="1"/>
</dbReference>
<comment type="caution">
    <text evidence="5">The sequence shown here is derived from an EMBL/GenBank/DDBJ whole genome shotgun (WGS) entry which is preliminary data.</text>
</comment>
<dbReference type="RefSeq" id="WP_037437994.1">
    <property type="nucleotide sequence ID" value="NZ_JNFF01000013.1"/>
</dbReference>
<keyword evidence="1" id="KW-0805">Transcription regulation</keyword>
<name>A0A081PLI5_9SPHI</name>
<dbReference type="SUPFAM" id="SSF46785">
    <property type="entry name" value="Winged helix' DNA-binding domain"/>
    <property type="match status" value="1"/>
</dbReference>
<dbReference type="eggNOG" id="COG1522">
    <property type="taxonomic scope" value="Bacteria"/>
</dbReference>
<dbReference type="Gene3D" id="1.10.10.10">
    <property type="entry name" value="Winged helix-like DNA-binding domain superfamily/Winged helix DNA-binding domain"/>
    <property type="match status" value="1"/>
</dbReference>
<evidence type="ECO:0000256" key="1">
    <source>
        <dbReference type="ARBA" id="ARBA00023015"/>
    </source>
</evidence>
<dbReference type="GO" id="GO:0043565">
    <property type="term" value="F:sequence-specific DNA binding"/>
    <property type="evidence" value="ECO:0007669"/>
    <property type="project" value="InterPro"/>
</dbReference>
<dbReference type="GO" id="GO:0006355">
    <property type="term" value="P:regulation of DNA-templated transcription"/>
    <property type="evidence" value="ECO:0007669"/>
    <property type="project" value="UniProtKB-ARBA"/>
</dbReference>
<evidence type="ECO:0000313" key="6">
    <source>
        <dbReference type="Proteomes" id="UP000028007"/>
    </source>
</evidence>
<proteinExistence type="predicted"/>
<dbReference type="Pfam" id="PF01037">
    <property type="entry name" value="AsnC_trans_reg"/>
    <property type="match status" value="1"/>
</dbReference>
<evidence type="ECO:0000256" key="2">
    <source>
        <dbReference type="ARBA" id="ARBA00023125"/>
    </source>
</evidence>
<dbReference type="Proteomes" id="UP000028007">
    <property type="component" value="Unassembled WGS sequence"/>
</dbReference>